<name>A0AAV8ZM32_9CUCU</name>
<sequence>MIGLKLVHVFTFLALCTIIAADRSYSIKDSQVPSIQYEVDAVDCLSEAYVLYPNNIDNKLLEAFSKLYENRHKITGGWNAVLGCQSCYNPKSTQFVEITVKDDGGQSTTVRIFN</sequence>
<accession>A0AAV8ZM32</accession>
<evidence type="ECO:0000256" key="1">
    <source>
        <dbReference type="SAM" id="SignalP"/>
    </source>
</evidence>
<dbReference type="Proteomes" id="UP001162156">
    <property type="component" value="Unassembled WGS sequence"/>
</dbReference>
<keyword evidence="1" id="KW-0732">Signal</keyword>
<evidence type="ECO:0000313" key="3">
    <source>
        <dbReference type="Proteomes" id="UP001162156"/>
    </source>
</evidence>
<dbReference type="AlphaFoldDB" id="A0AAV8ZM32"/>
<proteinExistence type="predicted"/>
<feature type="signal peptide" evidence="1">
    <location>
        <begin position="1"/>
        <end position="21"/>
    </location>
</feature>
<protein>
    <submittedName>
        <fullName evidence="2">Uncharacterized protein</fullName>
    </submittedName>
</protein>
<comment type="caution">
    <text evidence="2">The sequence shown here is derived from an EMBL/GenBank/DDBJ whole genome shotgun (WGS) entry which is preliminary data.</text>
</comment>
<gene>
    <name evidence="2" type="ORF">NQ314_003399</name>
</gene>
<feature type="chain" id="PRO_5043384333" evidence="1">
    <location>
        <begin position="22"/>
        <end position="114"/>
    </location>
</feature>
<evidence type="ECO:0000313" key="2">
    <source>
        <dbReference type="EMBL" id="KAJ8966632.1"/>
    </source>
</evidence>
<reference evidence="2" key="1">
    <citation type="journal article" date="2023" name="Insect Mol. Biol.">
        <title>Genome sequencing provides insights into the evolution of gene families encoding plant cell wall-degrading enzymes in longhorned beetles.</title>
        <authorList>
            <person name="Shin N.R."/>
            <person name="Okamura Y."/>
            <person name="Kirsch R."/>
            <person name="Pauchet Y."/>
        </authorList>
    </citation>
    <scope>NUCLEOTIDE SEQUENCE</scope>
    <source>
        <strain evidence="2">RBIC_L_NR</strain>
    </source>
</reference>
<dbReference type="EMBL" id="JANEYF010000960">
    <property type="protein sequence ID" value="KAJ8966632.1"/>
    <property type="molecule type" value="Genomic_DNA"/>
</dbReference>
<organism evidence="2 3">
    <name type="scientific">Rhamnusium bicolor</name>
    <dbReference type="NCBI Taxonomy" id="1586634"/>
    <lineage>
        <taxon>Eukaryota</taxon>
        <taxon>Metazoa</taxon>
        <taxon>Ecdysozoa</taxon>
        <taxon>Arthropoda</taxon>
        <taxon>Hexapoda</taxon>
        <taxon>Insecta</taxon>
        <taxon>Pterygota</taxon>
        <taxon>Neoptera</taxon>
        <taxon>Endopterygota</taxon>
        <taxon>Coleoptera</taxon>
        <taxon>Polyphaga</taxon>
        <taxon>Cucujiformia</taxon>
        <taxon>Chrysomeloidea</taxon>
        <taxon>Cerambycidae</taxon>
        <taxon>Lepturinae</taxon>
        <taxon>Rhagiini</taxon>
        <taxon>Rhamnusium</taxon>
    </lineage>
</organism>
<keyword evidence="3" id="KW-1185">Reference proteome</keyword>